<geneLocation type="plasmid" evidence="2 3">
    <name>unnamed</name>
</geneLocation>
<keyword evidence="1" id="KW-0812">Transmembrane</keyword>
<keyword evidence="2" id="KW-0614">Plasmid</keyword>
<dbReference type="EMBL" id="CP097321">
    <property type="protein sequence ID" value="UQX13470.1"/>
    <property type="molecule type" value="Genomic_DNA"/>
</dbReference>
<protein>
    <submittedName>
        <fullName evidence="2">Uncharacterized protein</fullName>
    </submittedName>
</protein>
<evidence type="ECO:0000256" key="1">
    <source>
        <dbReference type="SAM" id="Phobius"/>
    </source>
</evidence>
<evidence type="ECO:0000313" key="3">
    <source>
        <dbReference type="Proteomes" id="UP001056610"/>
    </source>
</evidence>
<feature type="transmembrane region" description="Helical" evidence="1">
    <location>
        <begin position="100"/>
        <end position="122"/>
    </location>
</feature>
<dbReference type="RefSeq" id="WP_219070206.1">
    <property type="nucleotide sequence ID" value="NZ_CAJUXY010000079.1"/>
</dbReference>
<dbReference type="Proteomes" id="UP001056610">
    <property type="component" value="Plasmid unnamed"/>
</dbReference>
<name>A0ABY4QTP8_9MYCO</name>
<organism evidence="2 3">
    <name type="scientific">Candidatus Mycobacterium methanotrophicum</name>
    <dbReference type="NCBI Taxonomy" id="2943498"/>
    <lineage>
        <taxon>Bacteria</taxon>
        <taxon>Bacillati</taxon>
        <taxon>Actinomycetota</taxon>
        <taxon>Actinomycetes</taxon>
        <taxon>Mycobacteriales</taxon>
        <taxon>Mycobacteriaceae</taxon>
        <taxon>Mycobacterium</taxon>
    </lineage>
</organism>
<gene>
    <name evidence="2" type="ORF">M5I08_25025</name>
</gene>
<evidence type="ECO:0000313" key="2">
    <source>
        <dbReference type="EMBL" id="UQX13470.1"/>
    </source>
</evidence>
<keyword evidence="1" id="KW-1133">Transmembrane helix</keyword>
<reference evidence="2" key="1">
    <citation type="submission" date="2022-05" db="EMBL/GenBank/DDBJ databases">
        <title>A methanotrophic Mycobacterium dominates a cave microbial ecosystem.</title>
        <authorList>
            <person name="Van Spanning R.J.M."/>
            <person name="Guan Q."/>
            <person name="Melkonian C."/>
            <person name="Gallant J."/>
            <person name="Polerecky L."/>
            <person name="Flot J.-F."/>
            <person name="Brandt B.W."/>
            <person name="Braster M."/>
            <person name="Iturbe Espinoza P."/>
            <person name="Aerts J."/>
            <person name="Meima-Franke M."/>
            <person name="Piersma S.R."/>
            <person name="Bunduc C."/>
            <person name="Ummels R."/>
            <person name="Pain A."/>
            <person name="Fleming E.J."/>
            <person name="van der Wel N."/>
            <person name="Gherman V.D."/>
            <person name="Sarbu S.M."/>
            <person name="Bodelier P.L.E."/>
            <person name="Bitter W."/>
        </authorList>
    </citation>
    <scope>NUCLEOTIDE SEQUENCE</scope>
    <source>
        <strain evidence="2">Sulfur Cave</strain>
        <plasmid evidence="2">unnamed</plasmid>
    </source>
</reference>
<keyword evidence="1" id="KW-0472">Membrane</keyword>
<proteinExistence type="predicted"/>
<sequence>MTTSYAPPAAGRWISAAELAHESGLREDLVVRFMPADQSGPAPMYAAAIVPLAKYIKKLADLNAPASAIHAAVRDLQNNPGATFQLAAESGKTRRGRVPAMIGGAAAVALIVGGIAGGLISAGTHNQTAASPAAPVTVTAAAPTISATVPTTPDPACGDWARIVDAYNGKQAAWTKTDPSLSADQWSPEQRSLTLSMIPVMHEEAADMRKLAGQARDPYLAGLMSGQAAYEEEYAGRLANYQPSDHKFWDAVISFSGAVKAECTATR</sequence>
<accession>A0ABY4QTP8</accession>
<keyword evidence="3" id="KW-1185">Reference proteome</keyword>